<dbReference type="InterPro" id="IPR036097">
    <property type="entry name" value="HisK_dim/P_sf"/>
</dbReference>
<evidence type="ECO:0000256" key="2">
    <source>
        <dbReference type="ARBA" id="ARBA00012438"/>
    </source>
</evidence>
<dbReference type="Gene3D" id="3.30.565.10">
    <property type="entry name" value="Histidine kinase-like ATPase, C-terminal domain"/>
    <property type="match status" value="1"/>
</dbReference>
<dbReference type="CDD" id="cd19920">
    <property type="entry name" value="REC_PA4781-like"/>
    <property type="match status" value="1"/>
</dbReference>
<dbReference type="Gene3D" id="6.10.250.690">
    <property type="match status" value="1"/>
</dbReference>
<dbReference type="PROSITE" id="PS50110">
    <property type="entry name" value="RESPONSE_REGULATORY"/>
    <property type="match status" value="1"/>
</dbReference>
<dbReference type="PROSITE" id="PS50109">
    <property type="entry name" value="HIS_KIN"/>
    <property type="match status" value="1"/>
</dbReference>
<comment type="catalytic activity">
    <reaction evidence="1">
        <text>ATP + protein L-histidine = ADP + protein N-phospho-L-histidine.</text>
        <dbReference type="EC" id="2.7.13.3"/>
    </reaction>
</comment>
<accession>A0A1J1JAB4</accession>
<dbReference type="SUPFAM" id="SSF47384">
    <property type="entry name" value="Homodimeric domain of signal transducing histidine kinase"/>
    <property type="match status" value="1"/>
</dbReference>
<dbReference type="SUPFAM" id="SSF52172">
    <property type="entry name" value="CheY-like"/>
    <property type="match status" value="1"/>
</dbReference>
<dbReference type="InterPro" id="IPR011006">
    <property type="entry name" value="CheY-like_superfamily"/>
</dbReference>
<dbReference type="PANTHER" id="PTHR43547:SF2">
    <property type="entry name" value="HYBRID SIGNAL TRANSDUCTION HISTIDINE KINASE C"/>
    <property type="match status" value="1"/>
</dbReference>
<keyword evidence="4" id="KW-0808">Transferase</keyword>
<dbReference type="AlphaFoldDB" id="A0A1J1JAB4"/>
<dbReference type="Gene3D" id="3.40.50.2300">
    <property type="match status" value="1"/>
</dbReference>
<dbReference type="InterPro" id="IPR004358">
    <property type="entry name" value="Sig_transdc_His_kin-like_C"/>
</dbReference>
<evidence type="ECO:0000256" key="5">
    <source>
        <dbReference type="ARBA" id="ARBA00023012"/>
    </source>
</evidence>
<organism evidence="6">
    <name type="scientific">Planktothrix agardhii</name>
    <name type="common">Oscillatoria agardhii</name>
    <dbReference type="NCBI Taxonomy" id="1160"/>
    <lineage>
        <taxon>Bacteria</taxon>
        <taxon>Bacillati</taxon>
        <taxon>Cyanobacteriota</taxon>
        <taxon>Cyanophyceae</taxon>
        <taxon>Oscillatoriophycideae</taxon>
        <taxon>Oscillatoriales</taxon>
        <taxon>Microcoleaceae</taxon>
        <taxon>Planktothrix</taxon>
    </lineage>
</organism>
<dbReference type="Pfam" id="PF02518">
    <property type="entry name" value="HATPase_c"/>
    <property type="match status" value="1"/>
</dbReference>
<dbReference type="RefSeq" id="WP_254033997.1">
    <property type="nucleotide sequence ID" value="NZ_JBMLSA010000206.1"/>
</dbReference>
<sequence length="434" mass="48928">MKNSYSYSILIVDDNLTNVKLFLDILNQSGFRVSIAKSGENALLKLQDTLPDLILLDVMMPGIDGFETCRQLKENPKTKDIPVIFMTALSDLVNKVKGLEVGGVDYITKPIQPEEVLARINVHLQLRKMQLQLIQTEKMSSLGQLVGGVAHEINNPINFIYGNIFYAQQYVGDLLKTIQLYEQYLPPHIPELEQWSEEIDLEFLKNDLPHLLSSMEVGANRIRDLVRSLRVFSRLDEAQLKTVDLKEGIESTLMLLSHRFKSTSHRPEIQVIRDYDKLSTIECYASEINQVFIHLLNNAIDAIDSKVIMLKKQPIPEEEFVPNVTIKIEPHIDKSQLMINIGDNGIGMSPEVIRRSFDQFFTTKPVGQGTGLGLAITYAIIVDKHGGTLTCSSEVGEGSDFTMILPFYQEVSYSREQGTGNREQETGNREQAAS</sequence>
<dbReference type="EMBL" id="LO018304">
    <property type="protein sequence ID" value="CUM58416.1"/>
    <property type="molecule type" value="Genomic_DNA"/>
</dbReference>
<proteinExistence type="predicted"/>
<dbReference type="PANTHER" id="PTHR43547">
    <property type="entry name" value="TWO-COMPONENT HISTIDINE KINASE"/>
    <property type="match status" value="1"/>
</dbReference>
<dbReference type="InterPro" id="IPR003594">
    <property type="entry name" value="HATPase_dom"/>
</dbReference>
<dbReference type="InterPro" id="IPR003661">
    <property type="entry name" value="HisK_dim/P_dom"/>
</dbReference>
<keyword evidence="4" id="KW-0418">Kinase</keyword>
<dbReference type="GO" id="GO:0000155">
    <property type="term" value="F:phosphorelay sensor kinase activity"/>
    <property type="evidence" value="ECO:0007669"/>
    <property type="project" value="InterPro"/>
</dbReference>
<keyword evidence="3" id="KW-0597">Phosphoprotein</keyword>
<evidence type="ECO:0000256" key="3">
    <source>
        <dbReference type="ARBA" id="ARBA00022553"/>
    </source>
</evidence>
<protein>
    <recommendedName>
        <fullName evidence="2">histidine kinase</fullName>
        <ecNumber evidence="2">2.7.13.3</ecNumber>
    </recommendedName>
</protein>
<evidence type="ECO:0000256" key="4">
    <source>
        <dbReference type="ARBA" id="ARBA00022777"/>
    </source>
</evidence>
<dbReference type="InterPro" id="IPR005467">
    <property type="entry name" value="His_kinase_dom"/>
</dbReference>
<name>A0A1J1JAB4_PLAAG</name>
<dbReference type="InterPro" id="IPR001789">
    <property type="entry name" value="Sig_transdc_resp-reg_receiver"/>
</dbReference>
<dbReference type="SMART" id="SM00387">
    <property type="entry name" value="HATPase_c"/>
    <property type="match status" value="1"/>
</dbReference>
<keyword evidence="5" id="KW-0902">Two-component regulatory system</keyword>
<reference evidence="6" key="1">
    <citation type="submission" date="2015-09" db="EMBL/GenBank/DDBJ databases">
        <authorList>
            <person name="Jackson K.R."/>
            <person name="Lunt B.L."/>
            <person name="Fisher J.N.B."/>
            <person name="Gardner A.V."/>
            <person name="Bailey M.E."/>
            <person name="Deus L.M."/>
            <person name="Earl A.S."/>
            <person name="Gibby P.D."/>
            <person name="Hartmann K.A."/>
            <person name="Liu J.E."/>
            <person name="Manci A.M."/>
            <person name="Nielsen D.A."/>
            <person name="Solomon M.B."/>
            <person name="Breakwell D.P."/>
            <person name="Burnett S.H."/>
            <person name="Grose J.H."/>
        </authorList>
    </citation>
    <scope>NUCLEOTIDE SEQUENCE</scope>
    <source>
        <strain evidence="6">7805</strain>
    </source>
</reference>
<evidence type="ECO:0000313" key="6">
    <source>
        <dbReference type="EMBL" id="CUM58416.1"/>
    </source>
</evidence>
<dbReference type="InterPro" id="IPR036890">
    <property type="entry name" value="HATPase_C_sf"/>
</dbReference>
<dbReference type="CDD" id="cd00082">
    <property type="entry name" value="HisKA"/>
    <property type="match status" value="1"/>
</dbReference>
<dbReference type="SUPFAM" id="SSF55874">
    <property type="entry name" value="ATPase domain of HSP90 chaperone/DNA topoisomerase II/histidine kinase"/>
    <property type="match status" value="1"/>
</dbReference>
<evidence type="ECO:0000256" key="1">
    <source>
        <dbReference type="ARBA" id="ARBA00000085"/>
    </source>
</evidence>
<dbReference type="EC" id="2.7.13.3" evidence="2"/>
<dbReference type="Gene3D" id="1.10.287.130">
    <property type="match status" value="1"/>
</dbReference>
<gene>
    <name evidence="6" type="ORF">PLAM_0449</name>
</gene>
<dbReference type="SMART" id="SM00448">
    <property type="entry name" value="REC"/>
    <property type="match status" value="1"/>
</dbReference>
<dbReference type="Pfam" id="PF00072">
    <property type="entry name" value="Response_reg"/>
    <property type="match status" value="1"/>
</dbReference>
<dbReference type="PRINTS" id="PR00344">
    <property type="entry name" value="BCTRLSENSOR"/>
</dbReference>